<reference evidence="2 3" key="2">
    <citation type="journal article" date="2017" name="Sci. Rep.">
        <title>Ant-infecting Ophiocordyceps genomes reveal a high diversity of potential behavioral manipulation genes and a possible major role for enterotoxins.</title>
        <authorList>
            <person name="de Bekker C."/>
            <person name="Ohm R.A."/>
            <person name="Evans H.C."/>
            <person name="Brachmann A."/>
            <person name="Hughes D.P."/>
        </authorList>
    </citation>
    <scope>NUCLEOTIDE SEQUENCE [LARGE SCALE GENOMIC DNA]</scope>
    <source>
        <strain evidence="2 3">SC16a</strain>
    </source>
</reference>
<protein>
    <submittedName>
        <fullName evidence="2">Uncharacterized protein</fullName>
    </submittedName>
</protein>
<organism evidence="2 3">
    <name type="scientific">Ophiocordyceps unilateralis</name>
    <name type="common">Zombie-ant fungus</name>
    <name type="synonym">Torrubia unilateralis</name>
    <dbReference type="NCBI Taxonomy" id="268505"/>
    <lineage>
        <taxon>Eukaryota</taxon>
        <taxon>Fungi</taxon>
        <taxon>Dikarya</taxon>
        <taxon>Ascomycota</taxon>
        <taxon>Pezizomycotina</taxon>
        <taxon>Sordariomycetes</taxon>
        <taxon>Hypocreomycetidae</taxon>
        <taxon>Hypocreales</taxon>
        <taxon>Ophiocordycipitaceae</taxon>
        <taxon>Ophiocordyceps</taxon>
    </lineage>
</organism>
<feature type="compositionally biased region" description="Basic and acidic residues" evidence="1">
    <location>
        <begin position="1"/>
        <end position="10"/>
    </location>
</feature>
<dbReference type="EMBL" id="LAZP02000693">
    <property type="protein sequence ID" value="PFH55998.1"/>
    <property type="molecule type" value="Genomic_DNA"/>
</dbReference>
<reference evidence="2 3" key="1">
    <citation type="journal article" date="2015" name="BMC Genomics">
        <title>Gene expression during zombie ant biting behavior reflects the complexity underlying fungal parasitic behavioral manipulation.</title>
        <authorList>
            <person name="de Bekker C."/>
            <person name="Ohm R.A."/>
            <person name="Loreto R.G."/>
            <person name="Sebastian A."/>
            <person name="Albert I."/>
            <person name="Merrow M."/>
            <person name="Brachmann A."/>
            <person name="Hughes D.P."/>
        </authorList>
    </citation>
    <scope>NUCLEOTIDE SEQUENCE [LARGE SCALE GENOMIC DNA]</scope>
    <source>
        <strain evidence="2 3">SC16a</strain>
    </source>
</reference>
<dbReference type="AlphaFoldDB" id="A0A2A9P3S9"/>
<evidence type="ECO:0000313" key="2">
    <source>
        <dbReference type="EMBL" id="PFH55998.1"/>
    </source>
</evidence>
<evidence type="ECO:0000313" key="3">
    <source>
        <dbReference type="Proteomes" id="UP000037136"/>
    </source>
</evidence>
<name>A0A2A9P3S9_OPHUN</name>
<evidence type="ECO:0000256" key="1">
    <source>
        <dbReference type="SAM" id="MobiDB-lite"/>
    </source>
</evidence>
<proteinExistence type="predicted"/>
<feature type="region of interest" description="Disordered" evidence="1">
    <location>
        <begin position="1"/>
        <end position="31"/>
    </location>
</feature>
<comment type="caution">
    <text evidence="2">The sequence shown here is derived from an EMBL/GenBank/DDBJ whole genome shotgun (WGS) entry which is preliminary data.</text>
</comment>
<accession>A0A2A9P3S9</accession>
<sequence>MPSSWKHEPDTEWENGSPLSAPHSVSHQLRHLNGHRNGLSARRVSADLLCSSTLMSVWLGALKRRCMV</sequence>
<keyword evidence="3" id="KW-1185">Reference proteome</keyword>
<dbReference type="Proteomes" id="UP000037136">
    <property type="component" value="Unassembled WGS sequence"/>
</dbReference>
<gene>
    <name evidence="2" type="ORF">XA68_17228</name>
</gene>